<dbReference type="InterPro" id="IPR011707">
    <property type="entry name" value="Cu-oxidase-like_N"/>
</dbReference>
<keyword evidence="3" id="KW-0560">Oxidoreductase</keyword>
<evidence type="ECO:0000313" key="9">
    <source>
        <dbReference type="Proteomes" id="UP000053825"/>
    </source>
</evidence>
<evidence type="ECO:0000256" key="5">
    <source>
        <dbReference type="SAM" id="MobiDB-lite"/>
    </source>
</evidence>
<proteinExistence type="inferred from homology"/>
<keyword evidence="4" id="KW-0186">Copper</keyword>
<comment type="similarity">
    <text evidence="1">Belongs to the multicopper oxidase family.</text>
</comment>
<organism evidence="8 9">
    <name type="scientific">Habropoda laboriosa</name>
    <dbReference type="NCBI Taxonomy" id="597456"/>
    <lineage>
        <taxon>Eukaryota</taxon>
        <taxon>Metazoa</taxon>
        <taxon>Ecdysozoa</taxon>
        <taxon>Arthropoda</taxon>
        <taxon>Hexapoda</taxon>
        <taxon>Insecta</taxon>
        <taxon>Pterygota</taxon>
        <taxon>Neoptera</taxon>
        <taxon>Endopterygota</taxon>
        <taxon>Hymenoptera</taxon>
        <taxon>Apocrita</taxon>
        <taxon>Aculeata</taxon>
        <taxon>Apoidea</taxon>
        <taxon>Anthophila</taxon>
        <taxon>Apidae</taxon>
        <taxon>Habropoda</taxon>
    </lineage>
</organism>
<evidence type="ECO:0000256" key="2">
    <source>
        <dbReference type="ARBA" id="ARBA00022723"/>
    </source>
</evidence>
<protein>
    <submittedName>
        <fullName evidence="8">Laccase-1</fullName>
    </submittedName>
</protein>
<dbReference type="STRING" id="597456.A0A0L7QLC6"/>
<dbReference type="GO" id="GO:0006826">
    <property type="term" value="P:iron ion transport"/>
    <property type="evidence" value="ECO:0007669"/>
    <property type="project" value="TreeGrafter"/>
</dbReference>
<dbReference type="InterPro" id="IPR045087">
    <property type="entry name" value="Cu-oxidase_fam"/>
</dbReference>
<dbReference type="OrthoDB" id="10051975at2759"/>
<sequence>MWWFNNFVVFIIFQTSLRISSSEAWDDDHECLRSCADEALSKKICRYKFFVGELLGGATSIYNGSKIQDESVIRDKIMSTTSFLGINGKSPGPRIEVCLGDTIEVVLYNKLGSAELSFHWHGLRQKNSTHMDGVPMVTQCSILPFGGFQYKLKPESVGSYLYYAHMVSQQADGVYGSLTVRGLQDDPTLERILLLSSRSPTPLSRYLHLHPPTPSELLLNGQKSGTILKVDHGARYLLRLVNANAYNCPVVLSISDHEFRVLAVDGNKIQPTTGRHIVSFPEKEEECTRMRLNRRNEKGNGKRLAAGEGSGGGERKRRKDRTVRLALMRLAVAESKRTPANSVHAPLHQPKSLYFSMSGNDTWNESETNDTRLGMEWTRDKTLELLHEYQQRRVLWDWNARGYRDRAKRKRAIQELAEILCCNTLEIEKKITNLKCQYSREVHKIQNSRDSAIGPDDVYVSKWFAFKAMQFLQFGTRRYSKRKKKVEEETSKLQGEYIVSDIDPESITFIDCNEETNGSGTGSLNASLSEDAEESSSSSLKAMDLYNSSLQDHSPMCDLNGFEFGQAKLDTTLNERRRTKEEFAKFAESIAVQLAEIPDSYSRSVAKLRINQILFEAEIGVYAQTRRERFDITIEANQPPGKYLIDIRGLQDCQNLRQEAFILYDGIKSEPATINDEGLLKIEDYMKTRIANNGYDCHTISKNLLCALDLKGSKGTEINANQIIYIPFDINAFPFLTDGMSDYRYHFYGCPFYPSSLSQNKKGAKVGQINGMSFKYPTSPLLSQPENTPEELICSLGKRSTQCTDTPLFCECIQIIEVPPMKNIDIVLIDEGFGGNDSHTFHIHGYNASILGRNSFQQPITKDEIMLLDRNKRLHRNFVNPPQKDSFVVPNKGYVILRLFTDNLGYWLWEARSTAISPGIPVMQFLLKVGQRQSFLAVPLNFPTCGSNKHPDMVFETN</sequence>
<dbReference type="PROSITE" id="PS51029">
    <property type="entry name" value="MADF"/>
    <property type="match status" value="1"/>
</dbReference>
<dbReference type="SUPFAM" id="SSF49503">
    <property type="entry name" value="Cupredoxins"/>
    <property type="match status" value="3"/>
</dbReference>
<keyword evidence="6" id="KW-0732">Signal</keyword>
<evidence type="ECO:0000313" key="8">
    <source>
        <dbReference type="EMBL" id="KOC59410.1"/>
    </source>
</evidence>
<dbReference type="GO" id="GO:0005886">
    <property type="term" value="C:plasma membrane"/>
    <property type="evidence" value="ECO:0007669"/>
    <property type="project" value="TreeGrafter"/>
</dbReference>
<dbReference type="AlphaFoldDB" id="A0A0L7QLC6"/>
<name>A0A0L7QLC6_9HYME</name>
<dbReference type="InterPro" id="IPR008972">
    <property type="entry name" value="Cupredoxin"/>
</dbReference>
<dbReference type="PANTHER" id="PTHR11709:SF394">
    <property type="entry name" value="FI03373P-RELATED"/>
    <property type="match status" value="1"/>
</dbReference>
<gene>
    <name evidence="8" type="ORF">WH47_11039</name>
</gene>
<evidence type="ECO:0000256" key="4">
    <source>
        <dbReference type="ARBA" id="ARBA00023008"/>
    </source>
</evidence>
<feature type="signal peptide" evidence="6">
    <location>
        <begin position="1"/>
        <end position="24"/>
    </location>
</feature>
<dbReference type="Proteomes" id="UP000053825">
    <property type="component" value="Unassembled WGS sequence"/>
</dbReference>
<dbReference type="GO" id="GO:0016491">
    <property type="term" value="F:oxidoreductase activity"/>
    <property type="evidence" value="ECO:0007669"/>
    <property type="project" value="UniProtKB-KW"/>
</dbReference>
<evidence type="ECO:0000259" key="7">
    <source>
        <dbReference type="PROSITE" id="PS51029"/>
    </source>
</evidence>
<dbReference type="PANTHER" id="PTHR11709">
    <property type="entry name" value="MULTI-COPPER OXIDASE"/>
    <property type="match status" value="1"/>
</dbReference>
<feature type="domain" description="MADF" evidence="7">
    <location>
        <begin position="384"/>
        <end position="477"/>
    </location>
</feature>
<feature type="chain" id="PRO_5005574737" evidence="6">
    <location>
        <begin position="25"/>
        <end position="958"/>
    </location>
</feature>
<dbReference type="Pfam" id="PF07732">
    <property type="entry name" value="Cu-oxidase_3"/>
    <property type="match status" value="1"/>
</dbReference>
<evidence type="ECO:0000256" key="1">
    <source>
        <dbReference type="ARBA" id="ARBA00010609"/>
    </source>
</evidence>
<dbReference type="GO" id="GO:0005507">
    <property type="term" value="F:copper ion binding"/>
    <property type="evidence" value="ECO:0007669"/>
    <property type="project" value="InterPro"/>
</dbReference>
<dbReference type="Pfam" id="PF00394">
    <property type="entry name" value="Cu-oxidase"/>
    <property type="match status" value="1"/>
</dbReference>
<dbReference type="Gene3D" id="2.60.40.420">
    <property type="entry name" value="Cupredoxins - blue copper proteins"/>
    <property type="match status" value="3"/>
</dbReference>
<dbReference type="Pfam" id="PF07731">
    <property type="entry name" value="Cu-oxidase_2"/>
    <property type="match status" value="1"/>
</dbReference>
<dbReference type="InterPro" id="IPR006578">
    <property type="entry name" value="MADF-dom"/>
</dbReference>
<feature type="region of interest" description="Disordered" evidence="5">
    <location>
        <begin position="294"/>
        <end position="319"/>
    </location>
</feature>
<reference evidence="8 9" key="1">
    <citation type="submission" date="2015-07" db="EMBL/GenBank/DDBJ databases">
        <title>The genome of Habropoda laboriosa.</title>
        <authorList>
            <person name="Pan H."/>
            <person name="Kapheim K."/>
        </authorList>
    </citation>
    <scope>NUCLEOTIDE SEQUENCE [LARGE SCALE GENOMIC DNA]</scope>
    <source>
        <strain evidence="8">0110345459</strain>
    </source>
</reference>
<accession>A0A0L7QLC6</accession>
<evidence type="ECO:0000256" key="3">
    <source>
        <dbReference type="ARBA" id="ARBA00023002"/>
    </source>
</evidence>
<keyword evidence="9" id="KW-1185">Reference proteome</keyword>
<dbReference type="InterPro" id="IPR001117">
    <property type="entry name" value="Cu-oxidase_2nd"/>
</dbReference>
<dbReference type="CDD" id="cd13905">
    <property type="entry name" value="CuRO_3_tcLLC2_insect_like"/>
    <property type="match status" value="1"/>
</dbReference>
<dbReference type="EMBL" id="KQ414924">
    <property type="protein sequence ID" value="KOC59410.1"/>
    <property type="molecule type" value="Genomic_DNA"/>
</dbReference>
<evidence type="ECO:0000256" key="6">
    <source>
        <dbReference type="SAM" id="SignalP"/>
    </source>
</evidence>
<dbReference type="SMART" id="SM00595">
    <property type="entry name" value="MADF"/>
    <property type="match status" value="1"/>
</dbReference>
<dbReference type="Pfam" id="PF10545">
    <property type="entry name" value="MADF_DNA_bdg"/>
    <property type="match status" value="1"/>
</dbReference>
<keyword evidence="2" id="KW-0479">Metal-binding</keyword>
<dbReference type="InterPro" id="IPR011706">
    <property type="entry name" value="Cu-oxidase_C"/>
</dbReference>